<keyword evidence="12" id="KW-1185">Reference proteome</keyword>
<feature type="transmembrane region" description="Helical" evidence="9">
    <location>
        <begin position="120"/>
        <end position="142"/>
    </location>
</feature>
<evidence type="ECO:0000256" key="1">
    <source>
        <dbReference type="ARBA" id="ARBA00004429"/>
    </source>
</evidence>
<evidence type="ECO:0000256" key="7">
    <source>
        <dbReference type="ARBA" id="ARBA00023136"/>
    </source>
</evidence>
<comment type="similarity">
    <text evidence="8 9">Belongs to the TRAP transporter small permease family.</text>
</comment>
<feature type="transmembrane region" description="Helical" evidence="9">
    <location>
        <begin position="162"/>
        <end position="183"/>
    </location>
</feature>
<evidence type="ECO:0000313" key="12">
    <source>
        <dbReference type="Proteomes" id="UP000515317"/>
    </source>
</evidence>
<protein>
    <recommendedName>
        <fullName evidence="9">TRAP transporter small permease protein</fullName>
    </recommendedName>
</protein>
<dbReference type="InterPro" id="IPR055348">
    <property type="entry name" value="DctQ"/>
</dbReference>
<feature type="transmembrane region" description="Helical" evidence="9">
    <location>
        <begin position="76"/>
        <end position="99"/>
    </location>
</feature>
<evidence type="ECO:0000259" key="10">
    <source>
        <dbReference type="Pfam" id="PF04290"/>
    </source>
</evidence>
<organism evidence="11 12">
    <name type="scientific">Terrihabitans soli</name>
    <dbReference type="NCBI Taxonomy" id="708113"/>
    <lineage>
        <taxon>Bacteria</taxon>
        <taxon>Pseudomonadati</taxon>
        <taxon>Pseudomonadota</taxon>
        <taxon>Alphaproteobacteria</taxon>
        <taxon>Hyphomicrobiales</taxon>
        <taxon>Terrihabitans</taxon>
    </lineage>
</organism>
<dbReference type="Proteomes" id="UP000515317">
    <property type="component" value="Chromosome"/>
</dbReference>
<dbReference type="EMBL" id="AP023361">
    <property type="protein sequence ID" value="BCJ90646.1"/>
    <property type="molecule type" value="Genomic_DNA"/>
</dbReference>
<evidence type="ECO:0000256" key="4">
    <source>
        <dbReference type="ARBA" id="ARBA00022519"/>
    </source>
</evidence>
<dbReference type="PANTHER" id="PTHR35011:SF2">
    <property type="entry name" value="2,3-DIKETO-L-GULONATE TRAP TRANSPORTER SMALL PERMEASE PROTEIN YIAM"/>
    <property type="match status" value="1"/>
</dbReference>
<comment type="subcellular location">
    <subcellularLocation>
        <location evidence="1 9">Cell inner membrane</location>
        <topology evidence="1 9">Multi-pass membrane protein</topology>
    </subcellularLocation>
</comment>
<evidence type="ECO:0000256" key="9">
    <source>
        <dbReference type="RuleBase" id="RU369079"/>
    </source>
</evidence>
<keyword evidence="2 9" id="KW-0813">Transport</keyword>
<feature type="domain" description="Tripartite ATP-independent periplasmic transporters DctQ component" evidence="10">
    <location>
        <begin position="58"/>
        <end position="187"/>
    </location>
</feature>
<keyword evidence="6 9" id="KW-1133">Transmembrane helix</keyword>
<dbReference type="GO" id="GO:0022857">
    <property type="term" value="F:transmembrane transporter activity"/>
    <property type="evidence" value="ECO:0007669"/>
    <property type="project" value="UniProtKB-UniRule"/>
</dbReference>
<evidence type="ECO:0000256" key="6">
    <source>
        <dbReference type="ARBA" id="ARBA00022989"/>
    </source>
</evidence>
<keyword evidence="7 9" id="KW-0472">Membrane</keyword>
<gene>
    <name evidence="11" type="ORF">IZ6_13810</name>
</gene>
<dbReference type="GO" id="GO:0015740">
    <property type="term" value="P:C4-dicarboxylate transport"/>
    <property type="evidence" value="ECO:0007669"/>
    <property type="project" value="TreeGrafter"/>
</dbReference>
<dbReference type="KEGG" id="tso:IZ6_13810"/>
<dbReference type="RefSeq" id="WP_222877265.1">
    <property type="nucleotide sequence ID" value="NZ_AP023361.1"/>
</dbReference>
<dbReference type="AlphaFoldDB" id="A0A6S6QMN8"/>
<keyword evidence="4 9" id="KW-0997">Cell inner membrane</keyword>
<dbReference type="InterPro" id="IPR007387">
    <property type="entry name" value="TRAP_DctQ"/>
</dbReference>
<keyword evidence="5 9" id="KW-0812">Transmembrane</keyword>
<comment type="subunit">
    <text evidence="9">The complex comprises the extracytoplasmic solute receptor protein and the two transmembrane proteins.</text>
</comment>
<evidence type="ECO:0000313" key="11">
    <source>
        <dbReference type="EMBL" id="BCJ90646.1"/>
    </source>
</evidence>
<evidence type="ECO:0000256" key="2">
    <source>
        <dbReference type="ARBA" id="ARBA00022448"/>
    </source>
</evidence>
<feature type="transmembrane region" description="Helical" evidence="9">
    <location>
        <begin position="47"/>
        <end position="64"/>
    </location>
</feature>
<dbReference type="GO" id="GO:0005886">
    <property type="term" value="C:plasma membrane"/>
    <property type="evidence" value="ECO:0007669"/>
    <property type="project" value="UniProtKB-SubCell"/>
</dbReference>
<accession>A0A6S6QMN8</accession>
<name>A0A6S6QMN8_9HYPH</name>
<sequence>MTISAPSTPEPSAHVHDTMGVNDTLSSFELRDGPDATFVERIVDRTIAGAGAAIIIAITALVFGNATSRYIFNFTAIWADELIVALMPWLAMCGVYLSIRQREMIRIDYFVEKFPPKIKRVITMLSQVFSAAVFAYLGFGGFQYLNLFGGDLTLYLELPTGWFTSALLIGSALVAIAFLIEAVRDFQKDSTPK</sequence>
<reference evidence="11 12" key="1">
    <citation type="submission" date="2020-08" db="EMBL/GenBank/DDBJ databases">
        <title>Genome sequence of Rhizobiales bacterium strain IZ6.</title>
        <authorList>
            <person name="Nakai R."/>
            <person name="Naganuma T."/>
        </authorList>
    </citation>
    <scope>NUCLEOTIDE SEQUENCE [LARGE SCALE GENOMIC DNA]</scope>
    <source>
        <strain evidence="11 12">IZ6</strain>
    </source>
</reference>
<proteinExistence type="inferred from homology"/>
<evidence type="ECO:0000256" key="3">
    <source>
        <dbReference type="ARBA" id="ARBA00022475"/>
    </source>
</evidence>
<dbReference type="Pfam" id="PF04290">
    <property type="entry name" value="DctQ"/>
    <property type="match status" value="1"/>
</dbReference>
<keyword evidence="3" id="KW-1003">Cell membrane</keyword>
<comment type="function">
    <text evidence="9">Part of the tripartite ATP-independent periplasmic (TRAP) transport system.</text>
</comment>
<evidence type="ECO:0000256" key="5">
    <source>
        <dbReference type="ARBA" id="ARBA00022692"/>
    </source>
</evidence>
<dbReference type="PANTHER" id="PTHR35011">
    <property type="entry name" value="2,3-DIKETO-L-GULONATE TRAP TRANSPORTER SMALL PERMEASE PROTEIN YIAM"/>
    <property type="match status" value="1"/>
</dbReference>
<evidence type="ECO:0000256" key="8">
    <source>
        <dbReference type="ARBA" id="ARBA00038436"/>
    </source>
</evidence>